<dbReference type="EMBL" id="CAXLJM020000164">
    <property type="protein sequence ID" value="CAL8147365.1"/>
    <property type="molecule type" value="Genomic_DNA"/>
</dbReference>
<name>A0ABP1S8M9_9HEXA</name>
<dbReference type="InterPro" id="IPR032675">
    <property type="entry name" value="LRR_dom_sf"/>
</dbReference>
<dbReference type="SUPFAM" id="SSF52047">
    <property type="entry name" value="RNI-like"/>
    <property type="match status" value="1"/>
</dbReference>
<dbReference type="Proteomes" id="UP001642540">
    <property type="component" value="Unassembled WGS sequence"/>
</dbReference>
<proteinExistence type="predicted"/>
<evidence type="ECO:0008006" key="3">
    <source>
        <dbReference type="Google" id="ProtNLM"/>
    </source>
</evidence>
<accession>A0ABP1S8M9</accession>
<evidence type="ECO:0000313" key="1">
    <source>
        <dbReference type="EMBL" id="CAL8147365.1"/>
    </source>
</evidence>
<gene>
    <name evidence="1" type="ORF">ODALV1_LOCUS31121</name>
</gene>
<evidence type="ECO:0000313" key="2">
    <source>
        <dbReference type="Proteomes" id="UP001642540"/>
    </source>
</evidence>
<keyword evidence="2" id="KW-1185">Reference proteome</keyword>
<reference evidence="1 2" key="1">
    <citation type="submission" date="2024-08" db="EMBL/GenBank/DDBJ databases">
        <authorList>
            <person name="Cucini C."/>
            <person name="Frati F."/>
        </authorList>
    </citation>
    <scope>NUCLEOTIDE SEQUENCE [LARGE SCALE GENOMIC DNA]</scope>
</reference>
<dbReference type="Gene3D" id="3.80.10.10">
    <property type="entry name" value="Ribonuclease Inhibitor"/>
    <property type="match status" value="1"/>
</dbReference>
<comment type="caution">
    <text evidence="1">The sequence shown here is derived from an EMBL/GenBank/DDBJ whole genome shotgun (WGS) entry which is preliminary data.</text>
</comment>
<organism evidence="1 2">
    <name type="scientific">Orchesella dallaii</name>
    <dbReference type="NCBI Taxonomy" id="48710"/>
    <lineage>
        <taxon>Eukaryota</taxon>
        <taxon>Metazoa</taxon>
        <taxon>Ecdysozoa</taxon>
        <taxon>Arthropoda</taxon>
        <taxon>Hexapoda</taxon>
        <taxon>Collembola</taxon>
        <taxon>Entomobryomorpha</taxon>
        <taxon>Entomobryoidea</taxon>
        <taxon>Orchesellidae</taxon>
        <taxon>Orchesellinae</taxon>
        <taxon>Orchesella</taxon>
    </lineage>
</organism>
<sequence>MSNSIPLLPELWNMIFGYLTTPEDFQAVINTCQQWHNLLYSKKSVGLFGQVLPILNQMRSSEGNLGFDLNALLTMREVNSEWRKQIDKHLNSNPKRHSRLSTAADMEAFMTAAAPLSIQRGNPLLGRSLELSIDVRNQDGSVEAIQRLFETYGKEVTTADLGYTFGFVSPQTLASHLALIPSIEVLKIAGIFDVNDDENHLPVPCYSLPKLKRLDISRSYYARITAETGRVLFSPLLRSCSQTLTYLCAGGYRLKLPGINDLIPNLKQLNVWHPVSELGDHQVLSELRMKLENICITNWIVPSVSFLSSLNNFRTTLTILNLNLQVDDAIDSTQLEEFPSLKTVQLRVRSASLNNIPSERQIILFFIPVLCPRLEVFWITFNRALRVLDLQLASAMVSNMFKSLKDIRFLKELEEDGDEN</sequence>
<protein>
    <recommendedName>
        <fullName evidence="3">F-box domain-containing protein</fullName>
    </recommendedName>
</protein>